<keyword evidence="2" id="KW-0472">Membrane</keyword>
<name>A4BRL8_9GAMM</name>
<dbReference type="EMBL" id="AAOF01000007">
    <property type="protein sequence ID" value="EAR21589.1"/>
    <property type="molecule type" value="Genomic_DNA"/>
</dbReference>
<dbReference type="Proteomes" id="UP000003374">
    <property type="component" value="Unassembled WGS sequence"/>
</dbReference>
<evidence type="ECO:0000256" key="1">
    <source>
        <dbReference type="SAM" id="MobiDB-lite"/>
    </source>
</evidence>
<feature type="region of interest" description="Disordered" evidence="1">
    <location>
        <begin position="205"/>
        <end position="259"/>
    </location>
</feature>
<sequence length="259" mass="27996">MQEISRRGEAGGQRPRAAGPHLGALIVGLAVGAFFGGTTAQATEPQQPIRFLEQADPGRGVLKQTDNKLSVVIGIDPNEVGNVTATHVLYSKGRPVSKSKAPLEFERQEAATDDEGPGAVAILPLRTDTRTKMDDGVYAQKIIVTGALKGDKETVRPIEVERWVYFRVAKGKLTPASLTQYSRFIERPEPAVGPEGQTVLVEQGAAAEDAAGAQQTQEFKPMPESFDQPLGRTGEGASERLNEERQYRQKADMSEANED</sequence>
<keyword evidence="4" id="KW-1185">Reference proteome</keyword>
<dbReference type="RefSeq" id="WP_004999447.1">
    <property type="nucleotide sequence ID" value="NZ_CH672427.1"/>
</dbReference>
<gene>
    <name evidence="3" type="ORF">NB231_02443</name>
</gene>
<feature type="compositionally biased region" description="Low complexity" evidence="1">
    <location>
        <begin position="205"/>
        <end position="218"/>
    </location>
</feature>
<evidence type="ECO:0000313" key="4">
    <source>
        <dbReference type="Proteomes" id="UP000003374"/>
    </source>
</evidence>
<keyword evidence="2" id="KW-1133">Transmembrane helix</keyword>
<feature type="compositionally biased region" description="Basic and acidic residues" evidence="1">
    <location>
        <begin position="237"/>
        <end position="253"/>
    </location>
</feature>
<evidence type="ECO:0000313" key="3">
    <source>
        <dbReference type="EMBL" id="EAR21589.1"/>
    </source>
</evidence>
<accession>A4BRL8</accession>
<organism evidence="3 4">
    <name type="scientific">Nitrococcus mobilis Nb-231</name>
    <dbReference type="NCBI Taxonomy" id="314278"/>
    <lineage>
        <taxon>Bacteria</taxon>
        <taxon>Pseudomonadati</taxon>
        <taxon>Pseudomonadota</taxon>
        <taxon>Gammaproteobacteria</taxon>
        <taxon>Chromatiales</taxon>
        <taxon>Ectothiorhodospiraceae</taxon>
        <taxon>Nitrococcus</taxon>
    </lineage>
</organism>
<keyword evidence="2" id="KW-0812">Transmembrane</keyword>
<comment type="caution">
    <text evidence="3">The sequence shown here is derived from an EMBL/GenBank/DDBJ whole genome shotgun (WGS) entry which is preliminary data.</text>
</comment>
<protein>
    <submittedName>
        <fullName evidence="3">Uncharacterized protein</fullName>
    </submittedName>
</protein>
<dbReference type="AlphaFoldDB" id="A4BRL8"/>
<feature type="transmembrane region" description="Helical" evidence="2">
    <location>
        <begin position="21"/>
        <end position="40"/>
    </location>
</feature>
<dbReference type="HOGENOM" id="CLU_1072954_0_0_6"/>
<proteinExistence type="predicted"/>
<dbReference type="STRING" id="314278.NB231_02443"/>
<evidence type="ECO:0000256" key="2">
    <source>
        <dbReference type="SAM" id="Phobius"/>
    </source>
</evidence>
<reference evidence="3 4" key="1">
    <citation type="submission" date="2006-02" db="EMBL/GenBank/DDBJ databases">
        <authorList>
            <person name="Waterbury J."/>
            <person name="Ferriera S."/>
            <person name="Johnson J."/>
            <person name="Kravitz S."/>
            <person name="Halpern A."/>
            <person name="Remington K."/>
            <person name="Beeson K."/>
            <person name="Tran B."/>
            <person name="Rogers Y.-H."/>
            <person name="Friedman R."/>
            <person name="Venter J.C."/>
        </authorList>
    </citation>
    <scope>NUCLEOTIDE SEQUENCE [LARGE SCALE GENOMIC DNA]</scope>
    <source>
        <strain evidence="3 4">Nb-231</strain>
    </source>
</reference>